<feature type="compositionally biased region" description="Basic and acidic residues" evidence="3">
    <location>
        <begin position="342"/>
        <end position="357"/>
    </location>
</feature>
<feature type="compositionally biased region" description="Low complexity" evidence="3">
    <location>
        <begin position="1026"/>
        <end position="1047"/>
    </location>
</feature>
<dbReference type="FunFam" id="1.20.58.150:FF:000004">
    <property type="entry name" value="ENTH domain protein"/>
    <property type="match status" value="1"/>
</dbReference>
<feature type="region of interest" description="Disordered" evidence="3">
    <location>
        <begin position="160"/>
        <end position="189"/>
    </location>
</feature>
<dbReference type="GO" id="GO:0000149">
    <property type="term" value="F:SNARE binding"/>
    <property type="evidence" value="ECO:0007669"/>
    <property type="project" value="TreeGrafter"/>
</dbReference>
<dbReference type="OrthoDB" id="44015at2759"/>
<feature type="compositionally biased region" description="Polar residues" evidence="3">
    <location>
        <begin position="614"/>
        <end position="633"/>
    </location>
</feature>
<evidence type="ECO:0000256" key="2">
    <source>
        <dbReference type="ARBA" id="ARBA00022490"/>
    </source>
</evidence>
<feature type="compositionally biased region" description="Low complexity" evidence="3">
    <location>
        <begin position="754"/>
        <end position="780"/>
    </location>
</feature>
<dbReference type="SUPFAM" id="SSF89009">
    <property type="entry name" value="GAT-like domain"/>
    <property type="match status" value="1"/>
</dbReference>
<feature type="compositionally biased region" description="Low complexity" evidence="3">
    <location>
        <begin position="997"/>
        <end position="1012"/>
    </location>
</feature>
<sequence>MSSFDKIVKLACKPKAAAPKSKYIDPIIAATWADEGSVSDVCKALVPRIREPNVLVVFKALIVLHTMIRNGSTDNILGYLSQTDILKLKNVAAANWEGAPTPPRPHFAKDQPTHSAAGYATPENVQNYAVYLESRIRAYRDLKHDAIRVQSDTNRDMRNSVLLDEDASISKGSRRNRHKEEPAPSSVSRSKTIMGRKLRVMTVEKGLLRETKIVHHMIDALVECRFYLDDLEDELNILASQMLVKDLLILFQAGNEGVINVLEHYFEMSHIDAEEALLIYRNFCTQTEKVVEYLGVARKLQNLLNVPIPNLKHAPVSLAGALQEYLDDPNFEDNRLEYKANKKITESEARRGGDSSKKNKKSSSVTFKEPPLPTASTSQSPSSPNGASNNNQKDVIDFFSAIEEEQTSMFSAPSSAGLVQPQHTINPFNQMMTGQPFGQAPQITMQQTGFLVPQHTAFQAPNPFNNMLQQQPQQQQQPGHQPFSAFLPAQQTGFPQMQQPQQTGFLQQPQQSGFLQQPQQTGFLQPQTTGSNPFRQSMLVPQTTGMALFANAASNTTSPTLSPNMFSQPNGASSAGPLTGSTSFSSFAPQPSNSTSAFASIGGHSKPPFEVPNRPQSTPLTSMNTGQSLQPVKSHMTGTKNPFGPVITAPPPVPKVPTLMELQMGFGHSNGNANQAQNQQGQQQQQQQQQQPQTTNSGGFNFASSALNPGPTDISSIASSFTSVGKPNNATSPPQNTTSPLQPQHTIMPSGTPSLFSSSLSNQATGSTSSNSSPFSASAPLKPQTTGFAGLKPFKPSSSFGAELLNSLPPVSSSANTPQATGTPSSLQPQHTVTPGSAFSPSFSSNLANAGSSAGTNSPQGALNAQSSPTGGANGSSAGSSLFGGSSFSSTLSSQPTGASGPFGTSNFSSTLNSQATGATGSFGTSKFSSTLSSQPTGASGSFGTSGFNPNPTGSTLGVGLRPQITGGGAANPFRASMANNGSAFGASPPPQVPALPTQFQTQMGQQQQPFGASGAFSSPFGMGQQGQQPFGQQQGQQQQQQNASLI</sequence>
<dbReference type="GO" id="GO:0072583">
    <property type="term" value="P:clathrin-dependent endocytosis"/>
    <property type="evidence" value="ECO:0007669"/>
    <property type="project" value="InterPro"/>
</dbReference>
<dbReference type="GO" id="GO:0030136">
    <property type="term" value="C:clathrin-coated vesicle"/>
    <property type="evidence" value="ECO:0007669"/>
    <property type="project" value="InterPro"/>
</dbReference>
<dbReference type="InterPro" id="IPR014712">
    <property type="entry name" value="ANTH_dom_sf"/>
</dbReference>
<dbReference type="PANTHER" id="PTHR22951">
    <property type="entry name" value="CLATHRIN ASSEMBLY PROTEIN"/>
    <property type="match status" value="1"/>
</dbReference>
<dbReference type="Proteomes" id="UP000521943">
    <property type="component" value="Unassembled WGS sequence"/>
</dbReference>
<dbReference type="PROSITE" id="PS50942">
    <property type="entry name" value="ENTH"/>
    <property type="match status" value="1"/>
</dbReference>
<feature type="region of interest" description="Disordered" evidence="3">
    <location>
        <begin position="923"/>
        <end position="1047"/>
    </location>
</feature>
<feature type="compositionally biased region" description="Polar residues" evidence="3">
    <location>
        <begin position="555"/>
        <end position="573"/>
    </location>
</feature>
<feature type="compositionally biased region" description="Low complexity" evidence="3">
    <location>
        <begin position="842"/>
        <end position="858"/>
    </location>
</feature>
<feature type="region of interest" description="Disordered" evidence="3">
    <location>
        <begin position="342"/>
        <end position="392"/>
    </location>
</feature>
<evidence type="ECO:0000259" key="4">
    <source>
        <dbReference type="PROSITE" id="PS50942"/>
    </source>
</evidence>
<feature type="compositionally biased region" description="Low complexity" evidence="3">
    <location>
        <begin position="867"/>
        <end position="894"/>
    </location>
</feature>
<accession>A0A8H6MA32</accession>
<feature type="compositionally biased region" description="Polar residues" evidence="3">
    <location>
        <begin position="579"/>
        <end position="598"/>
    </location>
</feature>
<feature type="domain" description="ENTH" evidence="4">
    <location>
        <begin position="1"/>
        <end position="146"/>
    </location>
</feature>
<comment type="subcellular location">
    <subcellularLocation>
        <location evidence="1">Cytoplasm</location>
    </subcellularLocation>
</comment>
<dbReference type="SUPFAM" id="SSF48464">
    <property type="entry name" value="ENTH/VHS domain"/>
    <property type="match status" value="1"/>
</dbReference>
<dbReference type="GO" id="GO:0005546">
    <property type="term" value="F:phosphatidylinositol-4,5-bisphosphate binding"/>
    <property type="evidence" value="ECO:0007669"/>
    <property type="project" value="TreeGrafter"/>
</dbReference>
<feature type="region of interest" description="Disordered" evidence="3">
    <location>
        <begin position="555"/>
        <end position="633"/>
    </location>
</feature>
<dbReference type="GO" id="GO:0005905">
    <property type="term" value="C:clathrin-coated pit"/>
    <property type="evidence" value="ECO:0007669"/>
    <property type="project" value="TreeGrafter"/>
</dbReference>
<dbReference type="GO" id="GO:0048268">
    <property type="term" value="P:clathrin coat assembly"/>
    <property type="evidence" value="ECO:0007669"/>
    <property type="project" value="InterPro"/>
</dbReference>
<feature type="compositionally biased region" description="Low complexity" evidence="3">
    <location>
        <begin position="923"/>
        <end position="948"/>
    </location>
</feature>
<proteinExistence type="predicted"/>
<dbReference type="EMBL" id="JACGCI010000009">
    <property type="protein sequence ID" value="KAF6761538.1"/>
    <property type="molecule type" value="Genomic_DNA"/>
</dbReference>
<feature type="region of interest" description="Disordered" evidence="3">
    <location>
        <begin position="809"/>
        <end position="906"/>
    </location>
</feature>
<comment type="caution">
    <text evidence="5">The sequence shown here is derived from an EMBL/GenBank/DDBJ whole genome shotgun (WGS) entry which is preliminary data.</text>
</comment>
<protein>
    <submittedName>
        <fullName evidence="5">ENTH domain-containing protein</fullName>
    </submittedName>
</protein>
<feature type="compositionally biased region" description="Polar residues" evidence="3">
    <location>
        <begin position="895"/>
        <end position="906"/>
    </location>
</feature>
<dbReference type="InterPro" id="IPR011417">
    <property type="entry name" value="ANTH_dom"/>
</dbReference>
<dbReference type="GO" id="GO:0006900">
    <property type="term" value="P:vesicle budding from membrane"/>
    <property type="evidence" value="ECO:0007669"/>
    <property type="project" value="TreeGrafter"/>
</dbReference>
<evidence type="ECO:0000256" key="1">
    <source>
        <dbReference type="ARBA" id="ARBA00004496"/>
    </source>
</evidence>
<name>A0A8H6MA32_9AGAR</name>
<dbReference type="SMART" id="SM00273">
    <property type="entry name" value="ENTH"/>
    <property type="match status" value="1"/>
</dbReference>
<dbReference type="GO" id="GO:0032050">
    <property type="term" value="F:clathrin heavy chain binding"/>
    <property type="evidence" value="ECO:0007669"/>
    <property type="project" value="TreeGrafter"/>
</dbReference>
<organism evidence="5 6">
    <name type="scientific">Ephemerocybe angulata</name>
    <dbReference type="NCBI Taxonomy" id="980116"/>
    <lineage>
        <taxon>Eukaryota</taxon>
        <taxon>Fungi</taxon>
        <taxon>Dikarya</taxon>
        <taxon>Basidiomycota</taxon>
        <taxon>Agaricomycotina</taxon>
        <taxon>Agaricomycetes</taxon>
        <taxon>Agaricomycetidae</taxon>
        <taxon>Agaricales</taxon>
        <taxon>Agaricineae</taxon>
        <taxon>Psathyrellaceae</taxon>
        <taxon>Ephemerocybe</taxon>
    </lineage>
</organism>
<dbReference type="InterPro" id="IPR013809">
    <property type="entry name" value="ENTH"/>
</dbReference>
<keyword evidence="6" id="KW-1185">Reference proteome</keyword>
<dbReference type="GO" id="GO:0005545">
    <property type="term" value="F:1-phosphatidylinositol binding"/>
    <property type="evidence" value="ECO:0007669"/>
    <property type="project" value="InterPro"/>
</dbReference>
<keyword evidence="2" id="KW-0963">Cytoplasm</keyword>
<feature type="compositionally biased region" description="Low complexity" evidence="3">
    <location>
        <begin position="670"/>
        <end position="691"/>
    </location>
</feature>
<dbReference type="PANTHER" id="PTHR22951:SF5">
    <property type="entry name" value="PHOSPHATIDYLINOSITOL-BINDING CLATHRIN ASSEMBLY PROTEIN LAP"/>
    <property type="match status" value="1"/>
</dbReference>
<dbReference type="Pfam" id="PF07651">
    <property type="entry name" value="ANTH"/>
    <property type="match status" value="1"/>
</dbReference>
<feature type="compositionally biased region" description="Polar residues" evidence="3">
    <location>
        <begin position="692"/>
        <end position="753"/>
    </location>
</feature>
<feature type="compositionally biased region" description="Polar residues" evidence="3">
    <location>
        <begin position="809"/>
        <end position="841"/>
    </location>
</feature>
<gene>
    <name evidence="5" type="ORF">DFP72DRAFT_624561</name>
</gene>
<dbReference type="InterPro" id="IPR008942">
    <property type="entry name" value="ENTH_VHS"/>
</dbReference>
<dbReference type="InterPro" id="IPR045192">
    <property type="entry name" value="AP180-like"/>
</dbReference>
<evidence type="ECO:0000256" key="3">
    <source>
        <dbReference type="SAM" id="MobiDB-lite"/>
    </source>
</evidence>
<evidence type="ECO:0000313" key="5">
    <source>
        <dbReference type="EMBL" id="KAF6761538.1"/>
    </source>
</evidence>
<evidence type="ECO:0000313" key="6">
    <source>
        <dbReference type="Proteomes" id="UP000521943"/>
    </source>
</evidence>
<feature type="region of interest" description="Disordered" evidence="3">
    <location>
        <begin position="664"/>
        <end position="781"/>
    </location>
</feature>
<feature type="compositionally biased region" description="Low complexity" evidence="3">
    <location>
        <begin position="374"/>
        <end position="392"/>
    </location>
</feature>
<dbReference type="AlphaFoldDB" id="A0A8H6MA32"/>
<dbReference type="Gene3D" id="1.20.58.150">
    <property type="entry name" value="ANTH domain"/>
    <property type="match status" value="1"/>
</dbReference>
<dbReference type="Gene3D" id="1.25.40.90">
    <property type="match status" value="1"/>
</dbReference>
<dbReference type="CDD" id="cd16988">
    <property type="entry name" value="ANTH_N_YAP180"/>
    <property type="match status" value="1"/>
</dbReference>
<reference evidence="5 6" key="1">
    <citation type="submission" date="2020-07" db="EMBL/GenBank/DDBJ databases">
        <title>Comparative genomics of pyrophilous fungi reveals a link between fire events and developmental genes.</title>
        <authorList>
            <consortium name="DOE Joint Genome Institute"/>
            <person name="Steindorff A.S."/>
            <person name="Carver A."/>
            <person name="Calhoun S."/>
            <person name="Stillman K."/>
            <person name="Liu H."/>
            <person name="Lipzen A."/>
            <person name="Pangilinan J."/>
            <person name="Labutti K."/>
            <person name="Bruns T.D."/>
            <person name="Grigoriev I.V."/>
        </authorList>
    </citation>
    <scope>NUCLEOTIDE SEQUENCE [LARGE SCALE GENOMIC DNA]</scope>
    <source>
        <strain evidence="5 6">CBS 144469</strain>
    </source>
</reference>